<reference evidence="4" key="1">
    <citation type="submission" date="2024-06" db="EMBL/GenBank/DDBJ databases">
        <title>Mesorhizobium karijinii sp. nov., a symbiont of the iconic Swainsona formosa from arid Australia.</title>
        <authorList>
            <person name="Hill Y.J."/>
            <person name="Watkin E.L.J."/>
            <person name="O'Hara G.W."/>
            <person name="Terpolilli J."/>
            <person name="Tye M.L."/>
            <person name="Kohlmeier M.G."/>
        </authorList>
    </citation>
    <scope>NUCLEOTIDE SEQUENCE</scope>
    <source>
        <strain evidence="4">WSM2240</strain>
        <plasmid evidence="4">pMk2240A</plasmid>
    </source>
</reference>
<dbReference type="EMBL" id="CP159256">
    <property type="protein sequence ID" value="XCG52499.1"/>
    <property type="molecule type" value="Genomic_DNA"/>
</dbReference>
<dbReference type="PANTHER" id="PTHR10584:SF166">
    <property type="entry name" value="RIBOKINASE"/>
    <property type="match status" value="1"/>
</dbReference>
<geneLocation type="plasmid" evidence="4">
    <name>pMk2240A</name>
</geneLocation>
<sequence>MGNVNVDLVLGPVDGWPAIGTEIEVERAEIRPGGSAGNTALALTGLREPHRLIASTGDDPNGVWLRGEFDPANCDWIDDPGMTTTTVGIVHKGGDRAFFTTPGHLQRATPEALLDGVPAPPRPGSVAILSGNLLMPLIRDATTQILVGLRARGWATAIDPGWPPQGWNSSLRQRFGEWLALTDHALFNEEEVAALADGNSIGDVASLLPSDGTLIVKQGASGTLAFQGGVETHVPAPAVEVVDTVGAGDAFNAGYLVGVVRGRSVAKAQALGVAVASRAVSTSPRSYSMAT</sequence>
<feature type="domain" description="Carbohydrate kinase PfkB" evidence="3">
    <location>
        <begin position="21"/>
        <end position="283"/>
    </location>
</feature>
<keyword evidence="1" id="KW-0808">Transferase</keyword>
<dbReference type="AlphaFoldDB" id="A0AAU8D091"/>
<dbReference type="RefSeq" id="WP_353646702.1">
    <property type="nucleotide sequence ID" value="NZ_CP159256.1"/>
</dbReference>
<accession>A0AAU8D091</accession>
<evidence type="ECO:0000259" key="3">
    <source>
        <dbReference type="Pfam" id="PF00294"/>
    </source>
</evidence>
<gene>
    <name evidence="4" type="ORF">ABVK50_30675</name>
</gene>
<keyword evidence="2 4" id="KW-0418">Kinase</keyword>
<dbReference type="PANTHER" id="PTHR10584">
    <property type="entry name" value="SUGAR KINASE"/>
    <property type="match status" value="1"/>
</dbReference>
<dbReference type="PROSITE" id="PS00584">
    <property type="entry name" value="PFKB_KINASES_2"/>
    <property type="match status" value="1"/>
</dbReference>
<dbReference type="InterPro" id="IPR029056">
    <property type="entry name" value="Ribokinase-like"/>
</dbReference>
<proteinExistence type="predicted"/>
<dbReference type="SUPFAM" id="SSF53613">
    <property type="entry name" value="Ribokinase-like"/>
    <property type="match status" value="1"/>
</dbReference>
<evidence type="ECO:0000256" key="1">
    <source>
        <dbReference type="ARBA" id="ARBA00022679"/>
    </source>
</evidence>
<keyword evidence="4" id="KW-0614">Plasmid</keyword>
<evidence type="ECO:0000256" key="2">
    <source>
        <dbReference type="ARBA" id="ARBA00022777"/>
    </source>
</evidence>
<dbReference type="GO" id="GO:0016301">
    <property type="term" value="F:kinase activity"/>
    <property type="evidence" value="ECO:0007669"/>
    <property type="project" value="UniProtKB-KW"/>
</dbReference>
<organism evidence="4">
    <name type="scientific">Mesorhizobium sp. WSM2240</name>
    <dbReference type="NCBI Taxonomy" id="3228851"/>
    <lineage>
        <taxon>Bacteria</taxon>
        <taxon>Pseudomonadati</taxon>
        <taxon>Pseudomonadota</taxon>
        <taxon>Alphaproteobacteria</taxon>
        <taxon>Hyphomicrobiales</taxon>
        <taxon>Phyllobacteriaceae</taxon>
        <taxon>Mesorhizobium</taxon>
    </lineage>
</organism>
<dbReference type="Pfam" id="PF00294">
    <property type="entry name" value="PfkB"/>
    <property type="match status" value="1"/>
</dbReference>
<dbReference type="InterPro" id="IPR002173">
    <property type="entry name" value="Carboh/pur_kinase_PfkB_CS"/>
</dbReference>
<dbReference type="InterPro" id="IPR011611">
    <property type="entry name" value="PfkB_dom"/>
</dbReference>
<dbReference type="Gene3D" id="3.40.1190.20">
    <property type="match status" value="1"/>
</dbReference>
<protein>
    <submittedName>
        <fullName evidence="4">Carbohydrate kinase family protein</fullName>
    </submittedName>
</protein>
<evidence type="ECO:0000313" key="4">
    <source>
        <dbReference type="EMBL" id="XCG52499.1"/>
    </source>
</evidence>
<name>A0AAU8D091_9HYPH</name>